<feature type="domain" description="BPL/LPL catalytic" evidence="1">
    <location>
        <begin position="31"/>
        <end position="238"/>
    </location>
</feature>
<keyword evidence="3" id="KW-1185">Reference proteome</keyword>
<keyword evidence="2" id="KW-0436">Ligase</keyword>
<dbReference type="GO" id="GO:0009249">
    <property type="term" value="P:protein lipoylation"/>
    <property type="evidence" value="ECO:0007669"/>
    <property type="project" value="UniProtKB-ARBA"/>
</dbReference>
<dbReference type="RefSeq" id="WP_191139873.1">
    <property type="nucleotide sequence ID" value="NZ_JACXAG020000004.1"/>
</dbReference>
<dbReference type="InterPro" id="IPR004143">
    <property type="entry name" value="BPL_LPL_catalytic"/>
</dbReference>
<accession>A0A926RTT9</accession>
<dbReference type="CDD" id="cd16443">
    <property type="entry name" value="LplA"/>
    <property type="match status" value="1"/>
</dbReference>
<dbReference type="PANTHER" id="PTHR43679">
    <property type="entry name" value="OCTANOYLTRANSFERASE LIPM-RELATED"/>
    <property type="match status" value="1"/>
</dbReference>
<dbReference type="GO" id="GO:0140096">
    <property type="term" value="F:catalytic activity, acting on a protein"/>
    <property type="evidence" value="ECO:0007669"/>
    <property type="project" value="UniProtKB-ARBA"/>
</dbReference>
<dbReference type="EMBL" id="JACXAH010000020">
    <property type="protein sequence ID" value="MBD1373200.1"/>
    <property type="molecule type" value="Genomic_DNA"/>
</dbReference>
<organism evidence="2 3">
    <name type="scientific">Polycladospora coralii</name>
    <dbReference type="NCBI Taxonomy" id="2771432"/>
    <lineage>
        <taxon>Bacteria</taxon>
        <taxon>Bacillati</taxon>
        <taxon>Bacillota</taxon>
        <taxon>Bacilli</taxon>
        <taxon>Bacillales</taxon>
        <taxon>Thermoactinomycetaceae</taxon>
        <taxon>Polycladospora</taxon>
    </lineage>
</organism>
<dbReference type="GO" id="GO:0016874">
    <property type="term" value="F:ligase activity"/>
    <property type="evidence" value="ECO:0007669"/>
    <property type="project" value="UniProtKB-KW"/>
</dbReference>
<dbReference type="GO" id="GO:0016740">
    <property type="term" value="F:transferase activity"/>
    <property type="evidence" value="ECO:0007669"/>
    <property type="project" value="UniProtKB-ARBA"/>
</dbReference>
<evidence type="ECO:0000259" key="1">
    <source>
        <dbReference type="PROSITE" id="PS51733"/>
    </source>
</evidence>
<comment type="caution">
    <text evidence="2">The sequence shown here is derived from an EMBL/GenBank/DDBJ whole genome shotgun (WGS) entry which is preliminary data.</text>
</comment>
<dbReference type="InterPro" id="IPR050664">
    <property type="entry name" value="Octanoyltrans_LipM/LipL"/>
</dbReference>
<evidence type="ECO:0000313" key="3">
    <source>
        <dbReference type="Proteomes" id="UP000661691"/>
    </source>
</evidence>
<evidence type="ECO:0000313" key="2">
    <source>
        <dbReference type="EMBL" id="MBD1373200.1"/>
    </source>
</evidence>
<dbReference type="InterPro" id="IPR045864">
    <property type="entry name" value="aa-tRNA-synth_II/BPL/LPL"/>
</dbReference>
<dbReference type="PANTHER" id="PTHR43679:SF2">
    <property type="entry name" value="OCTANOYL-[GCVH]:PROTEIN N-OCTANOYLTRANSFERASE"/>
    <property type="match status" value="1"/>
</dbReference>
<dbReference type="AlphaFoldDB" id="A0A926RTT9"/>
<name>A0A926RTT9_9BACL</name>
<dbReference type="Pfam" id="PF21948">
    <property type="entry name" value="LplA-B_cat"/>
    <property type="match status" value="1"/>
</dbReference>
<dbReference type="PROSITE" id="PS51733">
    <property type="entry name" value="BPL_LPL_CATALYTIC"/>
    <property type="match status" value="1"/>
</dbReference>
<protein>
    <submittedName>
        <fullName evidence="2">Lipoate--protein ligase family protein</fullName>
    </submittedName>
</protein>
<sequence length="268" mass="31239">MKKWRFLPYKKYQGAYNMAIDEAIMEAMREKTVEPTIRFYGWMPTTLSIGYFQRVEEEIDLQQLKRQQIDLVRRMTGGRAVLHDQELTYSIIMPENYPGLPHTISESYRILSTGLLLGYKKLGIDAELAKPSRKKEPILSAACFDQPSDYELIVGGKKMAGSAQLRQRGVVLQHGSILVHFNKDKLRSLLKHRNDQQLKVHFANHASAINERCDHPRSFQEIQHAFHQGFSEALQDELSREELTLKEKKRVEALAREKYTMDTWNFKR</sequence>
<reference evidence="2" key="1">
    <citation type="submission" date="2020-09" db="EMBL/GenBank/DDBJ databases">
        <title>A novel bacterium of genus Hazenella, isolated from South China Sea.</title>
        <authorList>
            <person name="Huang H."/>
            <person name="Mo K."/>
            <person name="Hu Y."/>
        </authorList>
    </citation>
    <scope>NUCLEOTIDE SEQUENCE</scope>
    <source>
        <strain evidence="2">IB182357</strain>
    </source>
</reference>
<dbReference type="SUPFAM" id="SSF55681">
    <property type="entry name" value="Class II aaRS and biotin synthetases"/>
    <property type="match status" value="1"/>
</dbReference>
<gene>
    <name evidence="2" type="ORF">IC620_12665</name>
</gene>
<proteinExistence type="predicted"/>
<dbReference type="Gene3D" id="3.30.930.10">
    <property type="entry name" value="Bira Bifunctional Protein, Domain 2"/>
    <property type="match status" value="1"/>
</dbReference>
<dbReference type="Proteomes" id="UP000661691">
    <property type="component" value="Unassembled WGS sequence"/>
</dbReference>